<feature type="transmembrane region" description="Helical" evidence="1">
    <location>
        <begin position="39"/>
        <end position="56"/>
    </location>
</feature>
<organism evidence="3 4">
    <name type="scientific">Endozoicomonas montiporae CL-33</name>
    <dbReference type="NCBI Taxonomy" id="570277"/>
    <lineage>
        <taxon>Bacteria</taxon>
        <taxon>Pseudomonadati</taxon>
        <taxon>Pseudomonadota</taxon>
        <taxon>Gammaproteobacteria</taxon>
        <taxon>Oceanospirillales</taxon>
        <taxon>Endozoicomonadaceae</taxon>
        <taxon>Endozoicomonas</taxon>
    </lineage>
</organism>
<protein>
    <submittedName>
        <fullName evidence="3">Uncharacterized protein</fullName>
    </submittedName>
</protein>
<gene>
    <name evidence="3" type="ORF">EZMO1_0806</name>
</gene>
<dbReference type="KEGG" id="emp:EZMO1_0806"/>
<evidence type="ECO:0000313" key="3">
    <source>
        <dbReference type="EMBL" id="AMO55031.1"/>
    </source>
</evidence>
<sequence>MTCSYKIPFITHSKGLLLAALICLMAALPKQQAHANRVAYTITGIGLVSVTLVYFLNRGSFFSELSTPDFGESMNLLPEITYKLDSSDDLKNAGTKIVLIPQIIRGKYLKPQYGDLNVNLFSARAICSPISQVQSSTDLSNVSGQCKKWFTKNKMIFPHQALGVRVDKLDTLLLPKLEYDLKNNKLTILATSVSYTNTDGSPSNTKSDVTNNKQVSWQRLSPSFPELEQMSGDERKALHMCHHAPELSKMQHPLKSTNGKYYYDMPARGISHLHKTGHEFFIVSLYNRLSGNWGYYWVVDAPWPNGYQELQFSKTKYIDPAPAL</sequence>
<dbReference type="AlphaFoldDB" id="A0A142B8F5"/>
<dbReference type="PATRIC" id="fig|570277.3.peg.876"/>
<evidence type="ECO:0000256" key="1">
    <source>
        <dbReference type="SAM" id="Phobius"/>
    </source>
</evidence>
<dbReference type="Proteomes" id="UP000071065">
    <property type="component" value="Chromosome"/>
</dbReference>
<dbReference type="STRING" id="570277.EZMO1_0806"/>
<evidence type="ECO:0000313" key="4">
    <source>
        <dbReference type="Proteomes" id="UP000071065"/>
    </source>
</evidence>
<feature type="chain" id="PRO_5007492550" evidence="2">
    <location>
        <begin position="36"/>
        <end position="324"/>
    </location>
</feature>
<proteinExistence type="predicted"/>
<feature type="signal peptide" evidence="2">
    <location>
        <begin position="1"/>
        <end position="35"/>
    </location>
</feature>
<keyword evidence="1" id="KW-0472">Membrane</keyword>
<keyword evidence="2" id="KW-0732">Signal</keyword>
<reference evidence="3 4" key="1">
    <citation type="journal article" date="2016" name="Front. Microbiol.">
        <title>Genomic Insight into the Host-Endosymbiont Relationship of Endozoicomonas montiporae CL-33(T) with its Coral Host.</title>
        <authorList>
            <person name="Ding J.-Y."/>
            <person name="Shiu J.-H."/>
            <person name="Chen W.-M."/>
            <person name="Chiang Y.-R."/>
            <person name="Tang S.-L."/>
        </authorList>
    </citation>
    <scope>NUCLEOTIDE SEQUENCE [LARGE SCALE GENOMIC DNA]</scope>
    <source>
        <strain evidence="3 4">CL-33</strain>
    </source>
</reference>
<evidence type="ECO:0000256" key="2">
    <source>
        <dbReference type="SAM" id="SignalP"/>
    </source>
</evidence>
<name>A0A142B8F5_9GAMM</name>
<keyword evidence="1" id="KW-1133">Transmembrane helix</keyword>
<dbReference type="OrthoDB" id="9820424at2"/>
<accession>A0A142B8F5</accession>
<keyword evidence="1" id="KW-0812">Transmembrane</keyword>
<dbReference type="EMBL" id="CP013251">
    <property type="protein sequence ID" value="AMO55031.1"/>
    <property type="molecule type" value="Genomic_DNA"/>
</dbReference>